<evidence type="ECO:0000256" key="1">
    <source>
        <dbReference type="ARBA" id="ARBA00004651"/>
    </source>
</evidence>
<dbReference type="InterPro" id="IPR027417">
    <property type="entry name" value="P-loop_NTPase"/>
</dbReference>
<comment type="caution">
    <text evidence="10">The sequence shown here is derived from an EMBL/GenBank/DDBJ whole genome shotgun (WGS) entry which is preliminary data.</text>
</comment>
<organism evidence="10 11">
    <name type="scientific">Paenibacillus apiarius</name>
    <dbReference type="NCBI Taxonomy" id="46240"/>
    <lineage>
        <taxon>Bacteria</taxon>
        <taxon>Bacillati</taxon>
        <taxon>Bacillota</taxon>
        <taxon>Bacilli</taxon>
        <taxon>Bacillales</taxon>
        <taxon>Paenibacillaceae</taxon>
        <taxon>Paenibacillus</taxon>
    </lineage>
</organism>
<dbReference type="InterPro" id="IPR039421">
    <property type="entry name" value="Type_1_exporter"/>
</dbReference>
<dbReference type="PROSITE" id="PS00211">
    <property type="entry name" value="ABC_TRANSPORTER_1"/>
    <property type="match status" value="1"/>
</dbReference>
<evidence type="ECO:0000313" key="10">
    <source>
        <dbReference type="EMBL" id="MCY9520020.1"/>
    </source>
</evidence>
<feature type="transmembrane region" description="Helical" evidence="7">
    <location>
        <begin position="36"/>
        <end position="56"/>
    </location>
</feature>
<evidence type="ECO:0000256" key="7">
    <source>
        <dbReference type="SAM" id="Phobius"/>
    </source>
</evidence>
<dbReference type="InterPro" id="IPR011527">
    <property type="entry name" value="ABC1_TM_dom"/>
</dbReference>
<feature type="transmembrane region" description="Helical" evidence="7">
    <location>
        <begin position="266"/>
        <end position="285"/>
    </location>
</feature>
<dbReference type="PANTHER" id="PTHR43394:SF1">
    <property type="entry name" value="ATP-BINDING CASSETTE SUB-FAMILY B MEMBER 10, MITOCHONDRIAL"/>
    <property type="match status" value="1"/>
</dbReference>
<dbReference type="InterPro" id="IPR003439">
    <property type="entry name" value="ABC_transporter-like_ATP-bd"/>
</dbReference>
<keyword evidence="3" id="KW-0547">Nucleotide-binding</keyword>
<dbReference type="Proteomes" id="UP001207626">
    <property type="component" value="Unassembled WGS sequence"/>
</dbReference>
<dbReference type="PROSITE" id="PS50929">
    <property type="entry name" value="ABC_TM1F"/>
    <property type="match status" value="1"/>
</dbReference>
<keyword evidence="5 7" id="KW-1133">Transmembrane helix</keyword>
<dbReference type="SUPFAM" id="SSF52540">
    <property type="entry name" value="P-loop containing nucleoside triphosphate hydrolases"/>
    <property type="match status" value="1"/>
</dbReference>
<evidence type="ECO:0000259" key="9">
    <source>
        <dbReference type="PROSITE" id="PS50929"/>
    </source>
</evidence>
<feature type="transmembrane region" description="Helical" evidence="7">
    <location>
        <begin position="151"/>
        <end position="171"/>
    </location>
</feature>
<dbReference type="InterPro" id="IPR036640">
    <property type="entry name" value="ABC1_TM_sf"/>
</dbReference>
<dbReference type="SMART" id="SM00382">
    <property type="entry name" value="AAA"/>
    <property type="match status" value="1"/>
</dbReference>
<comment type="subcellular location">
    <subcellularLocation>
        <location evidence="1">Cell membrane</location>
        <topology evidence="1">Multi-pass membrane protein</topology>
    </subcellularLocation>
</comment>
<sequence length="626" mass="72008">MTQQQENSEAGNPTMWRSFKQGWKLLKMMFQMSKRYTILSLIFYILQGVTPVVTLLATQNLLNSVSMAWELGEAWLMKQFIFFMLVYVFKNIIEAVHRYVEGNFQNYITQSLNVMICKKSTTLGLQDYENPTVSDQLKRAQQEAGYRPYQMLTLMMGIASGVITVISSAVLLILWKWWVMLVLILISTVSIYSILKINREQFKIDMERTPLSRQTWYTTYLLTNDRSFKEIKMFKLGSFLLQRYRDLMQSFFIIDRRMLAKRMRITLIYDLLELVVLIWLIGIALGEAYMGEILIGSLFGYIQAITLTQSQMHSIVQGGVQFTQNNRYLDQLFLFLTLPSSDPAQLQLQLSPQSEDCNEPSMRIEQISLENVSFRYPGKPYDAVQNVSLTLERGKTVALVGKNGSGKSTLVKLLMQLYGGYNGVMKVNGRNLLEVDLREFQERIGVVFQDFVQYEMSARHNIGFGSLEKLTNDSEIMNAAKYAAIDDIIEQLPEGLGTQLGRWFEDGHQLSGGQWQRIAIARAFMRNADVYILDEPSSFLDPISERDLFMLFRDLMKERIGIFITHRFGSARLADQILVMDQGRIIESGTHQELMTLGGVYAEMFNVQASPFKNEEDPEMLERVGS</sequence>
<evidence type="ECO:0000259" key="8">
    <source>
        <dbReference type="PROSITE" id="PS50893"/>
    </source>
</evidence>
<protein>
    <submittedName>
        <fullName evidence="10">ABC transporter ATP-binding protein/permease</fullName>
    </submittedName>
</protein>
<feature type="transmembrane region" description="Helical" evidence="7">
    <location>
        <begin position="76"/>
        <end position="93"/>
    </location>
</feature>
<dbReference type="InterPro" id="IPR003593">
    <property type="entry name" value="AAA+_ATPase"/>
</dbReference>
<proteinExistence type="predicted"/>
<keyword evidence="6 7" id="KW-0472">Membrane</keyword>
<evidence type="ECO:0000256" key="4">
    <source>
        <dbReference type="ARBA" id="ARBA00022840"/>
    </source>
</evidence>
<keyword evidence="11" id="KW-1185">Reference proteome</keyword>
<accession>A0ABT4DTA6</accession>
<reference evidence="10 11" key="1">
    <citation type="submission" date="2022-05" db="EMBL/GenBank/DDBJ databases">
        <title>Genome Sequencing of Bee-Associated Microbes.</title>
        <authorList>
            <person name="Dunlap C."/>
        </authorList>
    </citation>
    <scope>NUCLEOTIDE SEQUENCE [LARGE SCALE GENOMIC DNA]</scope>
    <source>
        <strain evidence="10 11">NRRL NRS-1438</strain>
    </source>
</reference>
<keyword evidence="2 7" id="KW-0812">Transmembrane</keyword>
<dbReference type="InterPro" id="IPR017871">
    <property type="entry name" value="ABC_transporter-like_CS"/>
</dbReference>
<evidence type="ECO:0000256" key="3">
    <source>
        <dbReference type="ARBA" id="ARBA00022741"/>
    </source>
</evidence>
<dbReference type="Pfam" id="PF00005">
    <property type="entry name" value="ABC_tran"/>
    <property type="match status" value="1"/>
</dbReference>
<keyword evidence="4 10" id="KW-0067">ATP-binding</keyword>
<dbReference type="SUPFAM" id="SSF90123">
    <property type="entry name" value="ABC transporter transmembrane region"/>
    <property type="match status" value="1"/>
</dbReference>
<dbReference type="GO" id="GO:0005524">
    <property type="term" value="F:ATP binding"/>
    <property type="evidence" value="ECO:0007669"/>
    <property type="project" value="UniProtKB-KW"/>
</dbReference>
<dbReference type="EMBL" id="JAMDLW010000011">
    <property type="protein sequence ID" value="MCY9520020.1"/>
    <property type="molecule type" value="Genomic_DNA"/>
</dbReference>
<dbReference type="PANTHER" id="PTHR43394">
    <property type="entry name" value="ATP-DEPENDENT PERMEASE MDL1, MITOCHONDRIAL"/>
    <property type="match status" value="1"/>
</dbReference>
<evidence type="ECO:0000256" key="5">
    <source>
        <dbReference type="ARBA" id="ARBA00022989"/>
    </source>
</evidence>
<evidence type="ECO:0000256" key="2">
    <source>
        <dbReference type="ARBA" id="ARBA00022692"/>
    </source>
</evidence>
<evidence type="ECO:0000313" key="11">
    <source>
        <dbReference type="Proteomes" id="UP001207626"/>
    </source>
</evidence>
<feature type="transmembrane region" description="Helical" evidence="7">
    <location>
        <begin position="177"/>
        <end position="195"/>
    </location>
</feature>
<dbReference type="Gene3D" id="1.20.1560.10">
    <property type="entry name" value="ABC transporter type 1, transmembrane domain"/>
    <property type="match status" value="1"/>
</dbReference>
<feature type="domain" description="ABC transmembrane type-1" evidence="9">
    <location>
        <begin position="38"/>
        <end position="324"/>
    </location>
</feature>
<gene>
    <name evidence="10" type="ORF">M5X09_10035</name>
</gene>
<dbReference type="PROSITE" id="PS50893">
    <property type="entry name" value="ABC_TRANSPORTER_2"/>
    <property type="match status" value="1"/>
</dbReference>
<evidence type="ECO:0000256" key="6">
    <source>
        <dbReference type="ARBA" id="ARBA00023136"/>
    </source>
</evidence>
<feature type="domain" description="ABC transporter" evidence="8">
    <location>
        <begin position="367"/>
        <end position="607"/>
    </location>
</feature>
<name>A0ABT4DTA6_9BACL</name>
<dbReference type="Gene3D" id="3.40.50.300">
    <property type="entry name" value="P-loop containing nucleotide triphosphate hydrolases"/>
    <property type="match status" value="1"/>
</dbReference>